<proteinExistence type="predicted"/>
<dbReference type="Proteomes" id="UP000638263">
    <property type="component" value="Unassembled WGS sequence"/>
</dbReference>
<evidence type="ECO:0000256" key="1">
    <source>
        <dbReference type="SAM" id="MobiDB-lite"/>
    </source>
</evidence>
<evidence type="ECO:0000313" key="3">
    <source>
        <dbReference type="Proteomes" id="UP000638263"/>
    </source>
</evidence>
<comment type="caution">
    <text evidence="2">The sequence shown here is derived from an EMBL/GenBank/DDBJ whole genome shotgun (WGS) entry which is preliminary data.</text>
</comment>
<keyword evidence="3" id="KW-1185">Reference proteome</keyword>
<reference evidence="2" key="1">
    <citation type="journal article" date="2014" name="Int. J. Syst. Evol. Microbiol.">
        <title>Complete genome sequence of Corynebacterium casei LMG S-19264T (=DSM 44701T), isolated from a smear-ripened cheese.</title>
        <authorList>
            <consortium name="US DOE Joint Genome Institute (JGI-PGF)"/>
            <person name="Walter F."/>
            <person name="Albersmeier A."/>
            <person name="Kalinowski J."/>
            <person name="Ruckert C."/>
        </authorList>
    </citation>
    <scope>NUCLEOTIDE SEQUENCE</scope>
    <source>
        <strain evidence="2">CGMCC 4.3508</strain>
    </source>
</reference>
<sequence>MLQLPGSPGDSADLAKVCEAERDRAPPSRPVPLGASTLLWFTQLVRRPDDKEPRTSAPGAEARTTRVRGNPVEIRNCPAAVSRNDRRHQHWAHSLGSDGQ</sequence>
<organism evidence="2 3">
    <name type="scientific">Nocardia jinanensis</name>
    <dbReference type="NCBI Taxonomy" id="382504"/>
    <lineage>
        <taxon>Bacteria</taxon>
        <taxon>Bacillati</taxon>
        <taxon>Actinomycetota</taxon>
        <taxon>Actinomycetes</taxon>
        <taxon>Mycobacteriales</taxon>
        <taxon>Nocardiaceae</taxon>
        <taxon>Nocardia</taxon>
    </lineage>
</organism>
<feature type="region of interest" description="Disordered" evidence="1">
    <location>
        <begin position="45"/>
        <end position="100"/>
    </location>
</feature>
<dbReference type="EMBL" id="BMMH01000001">
    <property type="protein sequence ID" value="GGK96597.1"/>
    <property type="molecule type" value="Genomic_DNA"/>
</dbReference>
<protein>
    <submittedName>
        <fullName evidence="2">Uncharacterized protein</fullName>
    </submittedName>
</protein>
<evidence type="ECO:0000313" key="2">
    <source>
        <dbReference type="EMBL" id="GGK96597.1"/>
    </source>
</evidence>
<accession>A0A917VMQ8</accession>
<dbReference type="AlphaFoldDB" id="A0A917VMQ8"/>
<gene>
    <name evidence="2" type="ORF">GCM10011588_08830</name>
</gene>
<reference evidence="2" key="2">
    <citation type="submission" date="2020-09" db="EMBL/GenBank/DDBJ databases">
        <authorList>
            <person name="Sun Q."/>
            <person name="Zhou Y."/>
        </authorList>
    </citation>
    <scope>NUCLEOTIDE SEQUENCE</scope>
    <source>
        <strain evidence="2">CGMCC 4.3508</strain>
    </source>
</reference>
<name>A0A917VMQ8_9NOCA</name>